<protein>
    <submittedName>
        <fullName evidence="3">Polyketide cyclase</fullName>
    </submittedName>
</protein>
<organism evidence="3 4">
    <name type="scientific">Burkholderia puraquae</name>
    <dbReference type="NCBI Taxonomy" id="1904757"/>
    <lineage>
        <taxon>Bacteria</taxon>
        <taxon>Pseudomonadati</taxon>
        <taxon>Pseudomonadota</taxon>
        <taxon>Betaproteobacteria</taxon>
        <taxon>Burkholderiales</taxon>
        <taxon>Burkholderiaceae</taxon>
        <taxon>Burkholderia</taxon>
        <taxon>Burkholderia cepacia complex</taxon>
    </lineage>
</organism>
<dbReference type="Proteomes" id="UP000193146">
    <property type="component" value="Unassembled WGS sequence"/>
</dbReference>
<dbReference type="Gene3D" id="3.10.450.50">
    <property type="match status" value="1"/>
</dbReference>
<evidence type="ECO:0000313" key="5">
    <source>
        <dbReference type="Proteomes" id="UP000494135"/>
    </source>
</evidence>
<reference evidence="3 4" key="1">
    <citation type="submission" date="2017-04" db="EMBL/GenBank/DDBJ databases">
        <title>Burkholderia puraquae sp. nov., a novel Burkholderia cepacia complex species from hospital setting samples.</title>
        <authorList>
            <person name="Martina P."/>
            <person name="Leguizamon M."/>
            <person name="Prieto C."/>
            <person name="Sousa S."/>
            <person name="Montanaro P."/>
            <person name="Draghi W."/>
            <person name="Staembler M."/>
            <person name="Bettiol M."/>
            <person name="Figoli C."/>
            <person name="Palau J."/>
            <person name="Alvarez F."/>
            <person name="Benetti S."/>
            <person name="Anchat E."/>
            <person name="Vescina C."/>
            <person name="Ferreras J."/>
            <person name="Lasch P."/>
            <person name="Lagares A."/>
            <person name="Zorreguieta A."/>
            <person name="Yantorno O."/>
            <person name="Bosch A."/>
        </authorList>
    </citation>
    <scope>NUCLEOTIDE SEQUENCE [LARGE SCALE GENOMIC DNA]</scope>
    <source>
        <strain evidence="3 4">CAMPA 1040</strain>
    </source>
</reference>
<keyword evidence="4" id="KW-1185">Reference proteome</keyword>
<dbReference type="SUPFAM" id="SSF54427">
    <property type="entry name" value="NTF2-like"/>
    <property type="match status" value="1"/>
</dbReference>
<evidence type="ECO:0000313" key="3">
    <source>
        <dbReference type="EMBL" id="ORT84904.1"/>
    </source>
</evidence>
<gene>
    <name evidence="3" type="ORF">B7G54_17095</name>
    <name evidence="2" type="ORF">LMG29660_03539</name>
</gene>
<reference evidence="2 5" key="2">
    <citation type="submission" date="2020-04" db="EMBL/GenBank/DDBJ databases">
        <authorList>
            <person name="De Canck E."/>
        </authorList>
    </citation>
    <scope>NUCLEOTIDE SEQUENCE [LARGE SCALE GENOMIC DNA]</scope>
    <source>
        <strain evidence="2 5">LMG 29660</strain>
    </source>
</reference>
<evidence type="ECO:0000259" key="1">
    <source>
        <dbReference type="Pfam" id="PF12680"/>
    </source>
</evidence>
<evidence type="ECO:0000313" key="4">
    <source>
        <dbReference type="Proteomes" id="UP000193146"/>
    </source>
</evidence>
<proteinExistence type="predicted"/>
<feature type="domain" description="SnoaL-like" evidence="1">
    <location>
        <begin position="11"/>
        <end position="103"/>
    </location>
</feature>
<evidence type="ECO:0000313" key="2">
    <source>
        <dbReference type="EMBL" id="CAB3758810.1"/>
    </source>
</evidence>
<accession>A0A1X1PGA8</accession>
<dbReference type="OrthoDB" id="8684708at2"/>
<sequence>MSLSLPDPVLTYFKISNGEDIAQIARVFSHDALVVDEGQTYQGHDAIESWRRESRKKFEYTVEPVGVSREGGRLTVTANVVGNFPGSPVQLDHVFSLEGDKIKSLEIG</sequence>
<name>A0A1X1PGA8_9BURK</name>
<dbReference type="EMBL" id="NBYX01000008">
    <property type="protein sequence ID" value="ORT84904.1"/>
    <property type="molecule type" value="Genomic_DNA"/>
</dbReference>
<dbReference type="Proteomes" id="UP000494135">
    <property type="component" value="Unassembled WGS sequence"/>
</dbReference>
<dbReference type="InterPro" id="IPR032710">
    <property type="entry name" value="NTF2-like_dom_sf"/>
</dbReference>
<dbReference type="AlphaFoldDB" id="A0A1X1PGA8"/>
<dbReference type="EMBL" id="CADIKG010000007">
    <property type="protein sequence ID" value="CAB3758810.1"/>
    <property type="molecule type" value="Genomic_DNA"/>
</dbReference>
<dbReference type="RefSeq" id="WP_085040137.1">
    <property type="nucleotide sequence ID" value="NZ_CADIKG010000007.1"/>
</dbReference>
<dbReference type="InterPro" id="IPR037401">
    <property type="entry name" value="SnoaL-like"/>
</dbReference>
<dbReference type="Pfam" id="PF12680">
    <property type="entry name" value="SnoaL_2"/>
    <property type="match status" value="1"/>
</dbReference>